<reference evidence="3" key="1">
    <citation type="submission" date="2023-10" db="EMBL/GenBank/DDBJ databases">
        <title>Chromosome-level genome of the transformable northern wattle, Acacia crassicarpa.</title>
        <authorList>
            <person name="Massaro I."/>
            <person name="Sinha N.R."/>
            <person name="Poethig S."/>
            <person name="Leichty A.R."/>
        </authorList>
    </citation>
    <scope>NUCLEOTIDE SEQUENCE</scope>
    <source>
        <strain evidence="3">Acra3RX</strain>
        <tissue evidence="3">Leaf</tissue>
    </source>
</reference>
<evidence type="ECO:0000256" key="1">
    <source>
        <dbReference type="SAM" id="Coils"/>
    </source>
</evidence>
<dbReference type="InterPro" id="IPR009057">
    <property type="entry name" value="Homeodomain-like_sf"/>
</dbReference>
<dbReference type="Gene3D" id="1.10.10.60">
    <property type="entry name" value="Homeodomain-like"/>
    <property type="match status" value="1"/>
</dbReference>
<dbReference type="Proteomes" id="UP001293593">
    <property type="component" value="Unassembled WGS sequence"/>
</dbReference>
<feature type="domain" description="Myb-like" evidence="2">
    <location>
        <begin position="95"/>
        <end position="151"/>
    </location>
</feature>
<dbReference type="PROSITE" id="PS50090">
    <property type="entry name" value="MYB_LIKE"/>
    <property type="match status" value="1"/>
</dbReference>
<dbReference type="InterPro" id="IPR001005">
    <property type="entry name" value="SANT/Myb"/>
</dbReference>
<evidence type="ECO:0000313" key="3">
    <source>
        <dbReference type="EMBL" id="KAK4275016.1"/>
    </source>
</evidence>
<keyword evidence="1" id="KW-0175">Coiled coil</keyword>
<dbReference type="SMART" id="SM00717">
    <property type="entry name" value="SANT"/>
    <property type="match status" value="1"/>
</dbReference>
<gene>
    <name evidence="3" type="ORF">QN277_018160</name>
</gene>
<dbReference type="EMBL" id="JAWXYG010000004">
    <property type="protein sequence ID" value="KAK4275016.1"/>
    <property type="molecule type" value="Genomic_DNA"/>
</dbReference>
<evidence type="ECO:0000313" key="4">
    <source>
        <dbReference type="Proteomes" id="UP001293593"/>
    </source>
</evidence>
<protein>
    <recommendedName>
        <fullName evidence="2">Myb-like domain-containing protein</fullName>
    </recommendedName>
</protein>
<proteinExistence type="predicted"/>
<comment type="caution">
    <text evidence="3">The sequence shown here is derived from an EMBL/GenBank/DDBJ whole genome shotgun (WGS) entry which is preliminary data.</text>
</comment>
<feature type="coiled-coil region" evidence="1">
    <location>
        <begin position="22"/>
        <end position="57"/>
    </location>
</feature>
<sequence length="186" mass="20831">MLLSAETKAYYSSLQMAAPNVIDALTTLMEELRLLVRQELREVTNGLHRKLDHLEEQVQILLAAAVQPTSAVPEGDVAEAAGAVPEGDVAEAAVPPNRNRRQWTEIEIRDLIRHRVQHQRENPCRIWAGIAAAMNNTRKPSACADKWYDLVKDYRKQVATGDGINPASYLNEIHHFYHPVPGANNH</sequence>
<name>A0AAE1JQY2_9FABA</name>
<organism evidence="3 4">
    <name type="scientific">Acacia crassicarpa</name>
    <name type="common">northern wattle</name>
    <dbReference type="NCBI Taxonomy" id="499986"/>
    <lineage>
        <taxon>Eukaryota</taxon>
        <taxon>Viridiplantae</taxon>
        <taxon>Streptophyta</taxon>
        <taxon>Embryophyta</taxon>
        <taxon>Tracheophyta</taxon>
        <taxon>Spermatophyta</taxon>
        <taxon>Magnoliopsida</taxon>
        <taxon>eudicotyledons</taxon>
        <taxon>Gunneridae</taxon>
        <taxon>Pentapetalae</taxon>
        <taxon>rosids</taxon>
        <taxon>fabids</taxon>
        <taxon>Fabales</taxon>
        <taxon>Fabaceae</taxon>
        <taxon>Caesalpinioideae</taxon>
        <taxon>mimosoid clade</taxon>
        <taxon>Acacieae</taxon>
        <taxon>Acacia</taxon>
    </lineage>
</organism>
<dbReference type="SUPFAM" id="SSF46689">
    <property type="entry name" value="Homeodomain-like"/>
    <property type="match status" value="1"/>
</dbReference>
<keyword evidence="4" id="KW-1185">Reference proteome</keyword>
<evidence type="ECO:0000259" key="2">
    <source>
        <dbReference type="PROSITE" id="PS50090"/>
    </source>
</evidence>
<dbReference type="AlphaFoldDB" id="A0AAE1JQY2"/>
<accession>A0AAE1JQY2</accession>